<dbReference type="Gene3D" id="3.90.830.10">
    <property type="entry name" value="Syntaxin Binding Protein 1, Chain A, domain 2"/>
    <property type="match status" value="1"/>
</dbReference>
<evidence type="ECO:0000256" key="2">
    <source>
        <dbReference type="ARBA" id="ARBA00004496"/>
    </source>
</evidence>
<dbReference type="InterPro" id="IPR043154">
    <property type="entry name" value="Sec-1-like_dom1"/>
</dbReference>
<gene>
    <name evidence="8" type="primary">CSON006331</name>
</gene>
<accession>A0A336M193</accession>
<dbReference type="AlphaFoldDB" id="A0A336M193"/>
<dbReference type="Gene3D" id="3.40.50.1910">
    <property type="match status" value="1"/>
</dbReference>
<dbReference type="VEuPathDB" id="VectorBase:CSON006331"/>
<evidence type="ECO:0000256" key="5">
    <source>
        <dbReference type="ARBA" id="ARBA00023136"/>
    </source>
</evidence>
<organism evidence="8">
    <name type="scientific">Culicoides sonorensis</name>
    <name type="common">Biting midge</name>
    <dbReference type="NCBI Taxonomy" id="179676"/>
    <lineage>
        <taxon>Eukaryota</taxon>
        <taxon>Metazoa</taxon>
        <taxon>Ecdysozoa</taxon>
        <taxon>Arthropoda</taxon>
        <taxon>Hexapoda</taxon>
        <taxon>Insecta</taxon>
        <taxon>Pterygota</taxon>
        <taxon>Neoptera</taxon>
        <taxon>Endopterygota</taxon>
        <taxon>Diptera</taxon>
        <taxon>Nematocera</taxon>
        <taxon>Chironomoidea</taxon>
        <taxon>Ceratopogonidae</taxon>
        <taxon>Ceratopogoninae</taxon>
        <taxon>Culicoides</taxon>
        <taxon>Monoculicoides</taxon>
    </lineage>
</organism>
<evidence type="ECO:0000256" key="1">
    <source>
        <dbReference type="ARBA" id="ARBA00004170"/>
    </source>
</evidence>
<evidence type="ECO:0000256" key="6">
    <source>
        <dbReference type="ARBA" id="ARBA00056448"/>
    </source>
</evidence>
<dbReference type="EMBL" id="UFQT01000238">
    <property type="protein sequence ID" value="SSX22217.1"/>
    <property type="molecule type" value="Genomic_DNA"/>
</dbReference>
<reference evidence="8" key="1">
    <citation type="submission" date="2018-07" db="EMBL/GenBank/DDBJ databases">
        <authorList>
            <person name="Quirk P.G."/>
            <person name="Krulwich T.A."/>
        </authorList>
    </citation>
    <scope>NUCLEOTIDE SEQUENCE</scope>
</reference>
<dbReference type="InterPro" id="IPR043127">
    <property type="entry name" value="Sec-1-like_dom3a"/>
</dbReference>
<comment type="function">
    <text evidence="6">Non-vital for development.</text>
</comment>
<dbReference type="PANTHER" id="PTHR11679">
    <property type="entry name" value="VESICLE PROTEIN SORTING-ASSOCIATED"/>
    <property type="match status" value="1"/>
</dbReference>
<evidence type="ECO:0000256" key="4">
    <source>
        <dbReference type="ARBA" id="ARBA00022490"/>
    </source>
</evidence>
<dbReference type="InterPro" id="IPR027482">
    <property type="entry name" value="Sec1-like_dom2"/>
</dbReference>
<dbReference type="GO" id="GO:0005737">
    <property type="term" value="C:cytoplasm"/>
    <property type="evidence" value="ECO:0007669"/>
    <property type="project" value="UniProtKB-SubCell"/>
</dbReference>
<dbReference type="Pfam" id="PF00995">
    <property type="entry name" value="Sec1"/>
    <property type="match status" value="1"/>
</dbReference>
<dbReference type="FunFam" id="3.40.50.2060:FF:000002">
    <property type="entry name" value="sec1 family domain-containing protein 1"/>
    <property type="match status" value="1"/>
</dbReference>
<sequence>MATLKERQINAIKQMLNLNQQITKGLAAEPVWKILIYDRVGQDIISPILPIRDLREMGITLHIQLHSDRDAIPDVPAIYFCAPTEENLGRIAQDFQNGLYDVYHLNFISPISRQKLEELAAAALQANCVANIHKVYDQYVNFITLEDDLFILKHQNSDDLSYYSINRANTKDEEMERIMDSIVNSLFSVFVTLGNVPIIRCPKNTAAEMVARKLEKKIRENLWDARNNLFHLEATQTGAFSFQRAVLIILDRNIDMATPLHHTWTYQALAHDVLNLSLNRVVVEDDDNKSGAKAKSKLCDLDSRDRFWSSHKGSPFPTVAEAIQEELEQYRNSEDEIKKLKTSMGIGDGDSENAAFSLVNDNTARLTNAVHSLPQLMEKKRLIDMHTKVATNILNYIKVRRLDSFFEMEEKIMSKSLLDRALQDLLQDKEFGSAEDKMRLFIIYYICTSVSDSEYRKYEKILEEAGCDLSPLPYIQRWKSIHRSMSVNQYEGSGTKTVNMFSKLVSQGSSFVMEGVKNLVVKRHNLPVTKITEQLMECKSGGDTDDYLYIDPKLLKGGDVAPKNRPPFQDAIVFVVGGGNYIEYQNLVDYTKQKSNQTTSKRIIYGASTLNNANQFLKQLSLLGHEIKDV</sequence>
<dbReference type="Gene3D" id="3.40.50.2060">
    <property type="match status" value="1"/>
</dbReference>
<dbReference type="OMA" id="VNDLRAW"/>
<keyword evidence="4" id="KW-0963">Cytoplasm</keyword>
<comment type="similarity">
    <text evidence="3">Belongs to the STXBP/unc-18/SEC1 family.</text>
</comment>
<proteinExistence type="inferred from homology"/>
<evidence type="ECO:0000313" key="8">
    <source>
        <dbReference type="EMBL" id="SSX22217.1"/>
    </source>
</evidence>
<dbReference type="GO" id="GO:0016020">
    <property type="term" value="C:membrane"/>
    <property type="evidence" value="ECO:0007669"/>
    <property type="project" value="UniProtKB-SubCell"/>
</dbReference>
<dbReference type="InterPro" id="IPR001619">
    <property type="entry name" value="Sec1-like"/>
</dbReference>
<evidence type="ECO:0000256" key="7">
    <source>
        <dbReference type="ARBA" id="ARBA00073989"/>
    </source>
</evidence>
<comment type="subcellular location">
    <subcellularLocation>
        <location evidence="2">Cytoplasm</location>
    </subcellularLocation>
    <subcellularLocation>
        <location evidence="1">Membrane</location>
        <topology evidence="1">Peripheral membrane protein</topology>
    </subcellularLocation>
</comment>
<dbReference type="SUPFAM" id="SSF56815">
    <property type="entry name" value="Sec1/munc18-like (SM) proteins"/>
    <property type="match status" value="1"/>
</dbReference>
<dbReference type="PIRSF" id="PIRSF005715">
    <property type="entry name" value="VPS45_Sec1"/>
    <property type="match status" value="1"/>
</dbReference>
<dbReference type="FunFam" id="1.25.40.60:FF:000002">
    <property type="entry name" value="Sec1 family domain containing 1"/>
    <property type="match status" value="1"/>
</dbReference>
<evidence type="ECO:0000256" key="3">
    <source>
        <dbReference type="ARBA" id="ARBA00009884"/>
    </source>
</evidence>
<keyword evidence="5" id="KW-0472">Membrane</keyword>
<dbReference type="InterPro" id="IPR036045">
    <property type="entry name" value="Sec1-like_sf"/>
</dbReference>
<dbReference type="Gene3D" id="1.25.40.60">
    <property type="match status" value="1"/>
</dbReference>
<name>A0A336M193_CULSO</name>
<dbReference type="GO" id="GO:0016192">
    <property type="term" value="P:vesicle-mediated transport"/>
    <property type="evidence" value="ECO:0007669"/>
    <property type="project" value="InterPro"/>
</dbReference>
<protein>
    <recommendedName>
        <fullName evidence="7">Protein sly1 homolog</fullName>
    </recommendedName>
</protein>